<evidence type="ECO:0000313" key="2">
    <source>
        <dbReference type="Proteomes" id="UP000003675"/>
    </source>
</evidence>
<proteinExistence type="predicted"/>
<name>C8P451_9LACO</name>
<organism evidence="1 2">
    <name type="scientific">Limosilactobacillus antri DSM 16041</name>
    <dbReference type="NCBI Taxonomy" id="525309"/>
    <lineage>
        <taxon>Bacteria</taxon>
        <taxon>Bacillati</taxon>
        <taxon>Bacillota</taxon>
        <taxon>Bacilli</taxon>
        <taxon>Lactobacillales</taxon>
        <taxon>Lactobacillaceae</taxon>
        <taxon>Limosilactobacillus</taxon>
    </lineage>
</organism>
<dbReference type="Proteomes" id="UP000003675">
    <property type="component" value="Unassembled WGS sequence"/>
</dbReference>
<reference evidence="1 2" key="1">
    <citation type="submission" date="2009-09" db="EMBL/GenBank/DDBJ databases">
        <authorList>
            <person name="Qin X."/>
            <person name="Bachman B."/>
            <person name="Battles P."/>
            <person name="Bell A."/>
            <person name="Bess C."/>
            <person name="Bickham C."/>
            <person name="Chaboub L."/>
            <person name="Chen D."/>
            <person name="Coyle M."/>
            <person name="Deiros D.R."/>
            <person name="Dinh H."/>
            <person name="Forbes L."/>
            <person name="Fowler G."/>
            <person name="Francisco L."/>
            <person name="Fu Q."/>
            <person name="Gubbala S."/>
            <person name="Hale W."/>
            <person name="Han Y."/>
            <person name="Hemphill L."/>
            <person name="Highlander S.K."/>
            <person name="Hirani K."/>
            <person name="Hogues M."/>
            <person name="Jackson L."/>
            <person name="Jakkamsetti A."/>
            <person name="Javaid M."/>
            <person name="Jiang H."/>
            <person name="Korchina V."/>
            <person name="Kovar C."/>
            <person name="Lara F."/>
            <person name="Lee S."/>
            <person name="Mata R."/>
            <person name="Mathew T."/>
            <person name="Moen C."/>
            <person name="Morales K."/>
            <person name="Munidasa M."/>
            <person name="Nazareth L."/>
            <person name="Ngo R."/>
            <person name="Nguyen L."/>
            <person name="Okwuonu G."/>
            <person name="Ongeri F."/>
            <person name="Patil S."/>
            <person name="Petrosino J."/>
            <person name="Pham C."/>
            <person name="Pham P."/>
            <person name="Pu L.-L."/>
            <person name="Puazo M."/>
            <person name="Raj R."/>
            <person name="Reid J."/>
            <person name="Rouhana J."/>
            <person name="Saada N."/>
            <person name="Shang Y."/>
            <person name="Simmons D."/>
            <person name="Thornton R."/>
            <person name="Warren J."/>
            <person name="Weissenberger G."/>
            <person name="Zhang J."/>
            <person name="Zhang L."/>
            <person name="Zhou C."/>
            <person name="Zhu D."/>
            <person name="Muzny D."/>
            <person name="Worley K."/>
            <person name="Gibbs R."/>
        </authorList>
    </citation>
    <scope>NUCLEOTIDE SEQUENCE [LARGE SCALE GENOMIC DNA]</scope>
    <source>
        <strain evidence="1 2">DSM 16041</strain>
    </source>
</reference>
<sequence length="46" mass="4843">MQTVKIGNTNWRTSNIALGIMRMGTCSVDQAVAALQAAHTAGNELP</sequence>
<dbReference type="HOGENOM" id="CLU_3184949_0_0_9"/>
<comment type="caution">
    <text evidence="1">The sequence shown here is derived from an EMBL/GenBank/DDBJ whole genome shotgun (WGS) entry which is preliminary data.</text>
</comment>
<dbReference type="EMBL" id="ACLL01000005">
    <property type="protein sequence ID" value="EEW54718.1"/>
    <property type="molecule type" value="Genomic_DNA"/>
</dbReference>
<dbReference type="SUPFAM" id="SSF51430">
    <property type="entry name" value="NAD(P)-linked oxidoreductase"/>
    <property type="match status" value="1"/>
</dbReference>
<accession>C8P451</accession>
<dbReference type="STRING" id="525309.HMPREF0494_0095"/>
<gene>
    <name evidence="1" type="ORF">HMPREF0494_0095</name>
</gene>
<protein>
    <recommendedName>
        <fullName evidence="3">Aldo/keto reductase</fullName>
    </recommendedName>
</protein>
<dbReference type="AlphaFoldDB" id="C8P451"/>
<evidence type="ECO:0000313" key="1">
    <source>
        <dbReference type="EMBL" id="EEW54718.1"/>
    </source>
</evidence>
<evidence type="ECO:0008006" key="3">
    <source>
        <dbReference type="Google" id="ProtNLM"/>
    </source>
</evidence>
<dbReference type="InterPro" id="IPR036812">
    <property type="entry name" value="NAD(P)_OxRdtase_dom_sf"/>
</dbReference>